<evidence type="ECO:0000313" key="1">
    <source>
        <dbReference type="EMBL" id="DAF99229.1"/>
    </source>
</evidence>
<proteinExistence type="predicted"/>
<protein>
    <submittedName>
        <fullName evidence="1">YtxH-like protein</fullName>
    </submittedName>
</protein>
<reference evidence="1" key="1">
    <citation type="journal article" date="2021" name="Proc. Natl. Acad. Sci. U.S.A.">
        <title>A Catalog of Tens of Thousands of Viruses from Human Metagenomes Reveals Hidden Associations with Chronic Diseases.</title>
        <authorList>
            <person name="Tisza M.J."/>
            <person name="Buck C.B."/>
        </authorList>
    </citation>
    <scope>NUCLEOTIDE SEQUENCE</scope>
    <source>
        <strain evidence="1">CtW0z17</strain>
    </source>
</reference>
<name>A0A8S5UXM3_9CAUD</name>
<organism evidence="1">
    <name type="scientific">Podoviridae sp. ctW0z17</name>
    <dbReference type="NCBI Taxonomy" id="2825254"/>
    <lineage>
        <taxon>Viruses</taxon>
        <taxon>Duplodnaviria</taxon>
        <taxon>Heunggongvirae</taxon>
        <taxon>Uroviricota</taxon>
        <taxon>Caudoviricetes</taxon>
    </lineage>
</organism>
<sequence length="33" mass="3636">MKQEKSRSELKQRQKAFWGFAGGVLVGAIAASR</sequence>
<accession>A0A8S5UXM3</accession>
<dbReference type="EMBL" id="BK016161">
    <property type="protein sequence ID" value="DAF99229.1"/>
    <property type="molecule type" value="Genomic_DNA"/>
</dbReference>